<organism evidence="1 3">
    <name type="scientific">Araneus ventricosus</name>
    <name type="common">Orbweaver spider</name>
    <name type="synonym">Epeira ventricosa</name>
    <dbReference type="NCBI Taxonomy" id="182803"/>
    <lineage>
        <taxon>Eukaryota</taxon>
        <taxon>Metazoa</taxon>
        <taxon>Ecdysozoa</taxon>
        <taxon>Arthropoda</taxon>
        <taxon>Chelicerata</taxon>
        <taxon>Arachnida</taxon>
        <taxon>Araneae</taxon>
        <taxon>Araneomorphae</taxon>
        <taxon>Entelegynae</taxon>
        <taxon>Araneoidea</taxon>
        <taxon>Araneidae</taxon>
        <taxon>Araneus</taxon>
    </lineage>
</organism>
<sequence>METKFGSVIERKALFCDLDKILLAMLVDESQDIRELDYKRFLRARTQNPKGKTASTFETPSINFDVTDNSDMTDLSKYKQSSPS</sequence>
<dbReference type="EMBL" id="BGPR01089437">
    <property type="protein sequence ID" value="GBM15292.1"/>
    <property type="molecule type" value="Genomic_DNA"/>
</dbReference>
<dbReference type="EMBL" id="BGPR01117784">
    <property type="protein sequence ID" value="GBN10935.1"/>
    <property type="molecule type" value="Genomic_DNA"/>
</dbReference>
<dbReference type="Proteomes" id="UP000499080">
    <property type="component" value="Unassembled WGS sequence"/>
</dbReference>
<reference evidence="1 3" key="1">
    <citation type="journal article" date="2019" name="Sci. Rep.">
        <title>Orb-weaving spider Araneus ventricosus genome elucidates the spidroin gene catalogue.</title>
        <authorList>
            <person name="Kono N."/>
            <person name="Nakamura H."/>
            <person name="Ohtoshi R."/>
            <person name="Moran D.A.P."/>
            <person name="Shinohara A."/>
            <person name="Yoshida Y."/>
            <person name="Fujiwara M."/>
            <person name="Mori M."/>
            <person name="Tomita M."/>
            <person name="Arakawa K."/>
        </authorList>
    </citation>
    <scope>NUCLEOTIDE SEQUENCE [LARGE SCALE GENOMIC DNA]</scope>
</reference>
<proteinExistence type="predicted"/>
<comment type="caution">
    <text evidence="1">The sequence shown here is derived from an EMBL/GenBank/DDBJ whole genome shotgun (WGS) entry which is preliminary data.</text>
</comment>
<name>A0A4Y2DER7_ARAVE</name>
<evidence type="ECO:0000313" key="3">
    <source>
        <dbReference type="Proteomes" id="UP000499080"/>
    </source>
</evidence>
<keyword evidence="3" id="KW-1185">Reference proteome</keyword>
<gene>
    <name evidence="1" type="ORF">AVEN_82897_1</name>
    <name evidence="2" type="ORF">AVEN_98390_1</name>
</gene>
<dbReference type="OrthoDB" id="10038071at2759"/>
<evidence type="ECO:0000313" key="1">
    <source>
        <dbReference type="EMBL" id="GBM15292.1"/>
    </source>
</evidence>
<dbReference type="AlphaFoldDB" id="A0A4Y2DER7"/>
<evidence type="ECO:0000313" key="2">
    <source>
        <dbReference type="EMBL" id="GBN10935.1"/>
    </source>
</evidence>
<accession>A0A4Y2DER7</accession>
<protein>
    <submittedName>
        <fullName evidence="1">Uncharacterized protein</fullName>
    </submittedName>
</protein>